<feature type="compositionally biased region" description="Polar residues" evidence="1">
    <location>
        <begin position="1130"/>
        <end position="1139"/>
    </location>
</feature>
<feature type="compositionally biased region" description="Basic and acidic residues" evidence="1">
    <location>
        <begin position="889"/>
        <end position="901"/>
    </location>
</feature>
<feature type="compositionally biased region" description="Basic and acidic residues" evidence="1">
    <location>
        <begin position="1154"/>
        <end position="1163"/>
    </location>
</feature>
<feature type="compositionally biased region" description="Basic and acidic residues" evidence="1">
    <location>
        <begin position="692"/>
        <end position="709"/>
    </location>
</feature>
<keyword evidence="3" id="KW-0396">Initiation factor</keyword>
<feature type="compositionally biased region" description="Basic and acidic residues" evidence="1">
    <location>
        <begin position="1038"/>
        <end position="1048"/>
    </location>
</feature>
<feature type="transmembrane region" description="Helical" evidence="2">
    <location>
        <begin position="158"/>
        <end position="182"/>
    </location>
</feature>
<feature type="transmembrane region" description="Helical" evidence="2">
    <location>
        <begin position="58"/>
        <end position="79"/>
    </location>
</feature>
<name>A0A3B1DHN1_9ZZZZ</name>
<feature type="compositionally biased region" description="Basic and acidic residues" evidence="1">
    <location>
        <begin position="624"/>
        <end position="644"/>
    </location>
</feature>
<feature type="compositionally biased region" description="Low complexity" evidence="1">
    <location>
        <begin position="958"/>
        <end position="977"/>
    </location>
</feature>
<feature type="compositionally biased region" description="Polar residues" evidence="1">
    <location>
        <begin position="804"/>
        <end position="814"/>
    </location>
</feature>
<sequence>MSQEPQLPQQITQRLKRLDFKVRMMALLRGCGILAVVIATGLGVCLAVDFWFDLSTGMRLLLLSGVVIAGFVTGFLSLLKPFFKKRTLEQLAALVEEQSPSLHERLTSAIELTNNQATEGEKGSALMREQLVRETVKLVDDIHFPSAITPRKALKPAVIGLAAMLVLSLPFAISSSGYGLLWGRLIRPWENTEAVSNLYFDIDGEERTVSRGSDVTFKVKPMWRLSKEPLPDKVWFNWKDDSNTTDKRQMTYDKEAGFYKTTLLHVFQPFDFYISSENARSKSSHMNVVDAPEIISVSLEIEPPVYTGRKAELIDGVVGRIEVFEQSQLTLHLQFNKPIKIAQLKWLDDSAKTKKELLLQFPEDRTSASLELLLGSHEGGVFEFRLKDEYQLTNSQEPYREFVVITDQPPQLHIADFALASFAQPTDLLRLKVAATDDIAVGALELHLEIQRASQNSKESKIILVPNDLLGVKEVPYEFRLNLNDYHLQIGDTIHYKFRTADERPKPAPQEVWSESQQVSIREKTAPPGSQELVKRQKKQKQTLTNIRKKIAEKKEEAKQLERQAKRQTRRERSVEQKKERDEQVNKLAAEIDQLSLQLEKMAAEFAQNRLMEKLAKQVEEVARKELPQANKEFRKTSEQKPAREAQSLSKGREQLEKAERKLDTLDKEFEKLAEIERDLLELNRLAEEAKQLAKDASALDKKREEPHLSESAAQKKSREQKEQQEQKKMIAEQKELSKKLDDLIERRPELLEAARQQQLKNLDQLAKKAKELAQQQEKLRDALQAERKASSKELSQLEKKQNDILNKTKQLMRNQEKEKTAENQSEKPQEQLSQKEIEETRKLMQEALNNLRKEQLADAMQRQKEAAGKLDQLAKGEKNQAENSLNKQVKELAKQQRELQKQLAQLLGKEEQKNDVKNANKQSSLKEVKEKQRQLARRAMKQAIERANEDGLLSPEAKQAMKAAQQAAKASQDADAGNLKEAAKSASKAAQAGRKTGDEMQKRSDAQKHQKGEEAKQLASEQEENAQRLKQLAGSPSERRNAQKEGQQDISRQGKQLSKALSKASQELSSDPLNAKQEGKQANAATKSAENANAKMQQSQKSQQQGNSREASKRASQAAQKLREAAKNASRTSRINRQPPSPVPGDIGQQVVDAKRELDKARKALGNQKNNSEKQPASQQNEPGEKQANASEKSSSEKSQGDSKSSQQSEKGESQKGEKQGSPLSKSAQALQKAAQSLSNAAKQMQQGNSPSQKNQQQANKNNPSKSSSATGEGGAKEELDLAGLKKQLEQMKSHRWGELSGKLQTEILQSSRKRPRSEYSKIIKYYFEEIARGKKRTSNSTKEESGQ</sequence>
<feature type="compositionally biased region" description="Basic and acidic residues" evidence="1">
    <location>
        <begin position="553"/>
        <end position="585"/>
    </location>
</feature>
<evidence type="ECO:0000256" key="2">
    <source>
        <dbReference type="SAM" id="Phobius"/>
    </source>
</evidence>
<feature type="compositionally biased region" description="Basic and acidic residues" evidence="1">
    <location>
        <begin position="770"/>
        <end position="803"/>
    </location>
</feature>
<feature type="region of interest" description="Disordered" evidence="1">
    <location>
        <begin position="503"/>
        <end position="585"/>
    </location>
</feature>
<evidence type="ECO:0000313" key="3">
    <source>
        <dbReference type="EMBL" id="VAX41919.1"/>
    </source>
</evidence>
<feature type="compositionally biased region" description="Polar residues" evidence="1">
    <location>
        <begin position="1064"/>
        <end position="1073"/>
    </location>
</feature>
<feature type="compositionally biased region" description="Basic and acidic residues" evidence="1">
    <location>
        <begin position="717"/>
        <end position="735"/>
    </location>
</feature>
<evidence type="ECO:0000256" key="1">
    <source>
        <dbReference type="SAM" id="MobiDB-lite"/>
    </source>
</evidence>
<accession>A0A3B1DHN1</accession>
<feature type="region of interest" description="Disordered" evidence="1">
    <location>
        <begin position="692"/>
        <end position="735"/>
    </location>
</feature>
<reference evidence="3" key="1">
    <citation type="submission" date="2018-06" db="EMBL/GenBank/DDBJ databases">
        <authorList>
            <person name="Zhirakovskaya E."/>
        </authorList>
    </citation>
    <scope>NUCLEOTIDE SEQUENCE</scope>
</reference>
<feature type="region of interest" description="Disordered" evidence="1">
    <location>
        <begin position="770"/>
        <end position="1317"/>
    </location>
</feature>
<feature type="compositionally biased region" description="Polar residues" evidence="1">
    <location>
        <begin position="1084"/>
        <end position="1097"/>
    </location>
</feature>
<feature type="region of interest" description="Disordered" evidence="1">
    <location>
        <begin position="624"/>
        <end position="656"/>
    </location>
</feature>
<proteinExistence type="predicted"/>
<feature type="compositionally biased region" description="Basic and acidic residues" evidence="1">
    <location>
        <begin position="1211"/>
        <end position="1220"/>
    </location>
</feature>
<feature type="compositionally biased region" description="Basic and acidic residues" evidence="1">
    <location>
        <begin position="996"/>
        <end position="1017"/>
    </location>
</feature>
<dbReference type="GO" id="GO:0003743">
    <property type="term" value="F:translation initiation factor activity"/>
    <property type="evidence" value="ECO:0007669"/>
    <property type="project" value="UniProtKB-KW"/>
</dbReference>
<dbReference type="PANTHER" id="PTHR23159">
    <property type="entry name" value="CENTROSOMAL PROTEIN 2"/>
    <property type="match status" value="1"/>
</dbReference>
<feature type="transmembrane region" description="Helical" evidence="2">
    <location>
        <begin position="26"/>
        <end position="52"/>
    </location>
</feature>
<feature type="compositionally biased region" description="Basic residues" evidence="1">
    <location>
        <begin position="536"/>
        <end position="552"/>
    </location>
</feature>
<feature type="compositionally biased region" description="Basic and acidic residues" evidence="1">
    <location>
        <begin position="815"/>
        <end position="845"/>
    </location>
</feature>
<dbReference type="EMBL" id="UOGL01000600">
    <property type="protein sequence ID" value="VAX41919.1"/>
    <property type="molecule type" value="Genomic_DNA"/>
</dbReference>
<feature type="compositionally biased region" description="Low complexity" evidence="1">
    <location>
        <begin position="1221"/>
        <end position="1271"/>
    </location>
</feature>
<keyword evidence="2" id="KW-0472">Membrane</keyword>
<protein>
    <submittedName>
        <fullName evidence="3">Translation initiation factor 2</fullName>
    </submittedName>
</protein>
<keyword evidence="2" id="KW-0812">Transmembrane</keyword>
<keyword evidence="3" id="KW-0648">Protein biosynthesis</keyword>
<dbReference type="PANTHER" id="PTHR23159:SF31">
    <property type="entry name" value="CENTROSOME-ASSOCIATED PROTEIN CEP250 ISOFORM X1"/>
    <property type="match status" value="1"/>
</dbReference>
<feature type="compositionally biased region" description="Basic and acidic residues" evidence="1">
    <location>
        <begin position="852"/>
        <end position="881"/>
    </location>
</feature>
<gene>
    <name evidence="3" type="ORF">MNBD_PLANCTO02-2225</name>
</gene>
<feature type="compositionally biased region" description="Basic and acidic residues" evidence="1">
    <location>
        <begin position="1288"/>
        <end position="1299"/>
    </location>
</feature>
<feature type="compositionally biased region" description="Basic and acidic residues" evidence="1">
    <location>
        <begin position="909"/>
        <end position="934"/>
    </location>
</feature>
<feature type="compositionally biased region" description="Polar residues" evidence="1">
    <location>
        <begin position="1107"/>
        <end position="1120"/>
    </location>
</feature>
<keyword evidence="2" id="KW-1133">Transmembrane helix</keyword>
<feature type="compositionally biased region" description="Polar residues" evidence="1">
    <location>
        <begin position="1168"/>
        <end position="1183"/>
    </location>
</feature>
<organism evidence="3">
    <name type="scientific">hydrothermal vent metagenome</name>
    <dbReference type="NCBI Taxonomy" id="652676"/>
    <lineage>
        <taxon>unclassified sequences</taxon>
        <taxon>metagenomes</taxon>
        <taxon>ecological metagenomes</taxon>
    </lineage>
</organism>